<feature type="region of interest" description="Disordered" evidence="1">
    <location>
        <begin position="68"/>
        <end position="95"/>
    </location>
</feature>
<evidence type="ECO:0000313" key="2">
    <source>
        <dbReference type="EMBL" id="TKD50062.1"/>
    </source>
</evidence>
<reference evidence="2 3" key="1">
    <citation type="submission" date="2019-04" db="EMBL/GenBank/DDBJ databases">
        <authorList>
            <person name="Yang Y."/>
            <person name="Wei D."/>
        </authorList>
    </citation>
    <scope>NUCLEOTIDE SEQUENCE [LARGE SCALE GENOMIC DNA]</scope>
    <source>
        <strain evidence="2 3">L-1-4w-11</strain>
    </source>
</reference>
<feature type="region of interest" description="Disordered" evidence="1">
    <location>
        <begin position="1"/>
        <end position="28"/>
    </location>
</feature>
<sequence>MHPAPRTPPAARSAAVIGCGSGASPPGAAMGATPMLGVGDGVGSAVAASMPEADGASAWGSCSVRSIDPQAASASSAGGRQYRISGQRRGGRGVP</sequence>
<protein>
    <submittedName>
        <fullName evidence="2">Uncharacterized protein</fullName>
    </submittedName>
</protein>
<gene>
    <name evidence="2" type="ORF">FBR43_04300</name>
</gene>
<organism evidence="2 3">
    <name type="scientific">Sphingomonas baiyangensis</name>
    <dbReference type="NCBI Taxonomy" id="2572576"/>
    <lineage>
        <taxon>Bacteria</taxon>
        <taxon>Pseudomonadati</taxon>
        <taxon>Pseudomonadota</taxon>
        <taxon>Alphaproteobacteria</taxon>
        <taxon>Sphingomonadales</taxon>
        <taxon>Sphingomonadaceae</taxon>
        <taxon>Sphingomonas</taxon>
    </lineage>
</organism>
<dbReference type="EMBL" id="SWKR01000002">
    <property type="protein sequence ID" value="TKD50062.1"/>
    <property type="molecule type" value="Genomic_DNA"/>
</dbReference>
<comment type="caution">
    <text evidence="2">The sequence shown here is derived from an EMBL/GenBank/DDBJ whole genome shotgun (WGS) entry which is preliminary data.</text>
</comment>
<evidence type="ECO:0000313" key="3">
    <source>
        <dbReference type="Proteomes" id="UP000309138"/>
    </source>
</evidence>
<dbReference type="Proteomes" id="UP000309138">
    <property type="component" value="Unassembled WGS sequence"/>
</dbReference>
<name>A0A4U1L0C6_9SPHN</name>
<accession>A0A4U1L0C6</accession>
<evidence type="ECO:0000256" key="1">
    <source>
        <dbReference type="SAM" id="MobiDB-lite"/>
    </source>
</evidence>
<proteinExistence type="predicted"/>
<dbReference type="AlphaFoldDB" id="A0A4U1L0C6"/>
<keyword evidence="3" id="KW-1185">Reference proteome</keyword>